<proteinExistence type="inferred from homology"/>
<evidence type="ECO:0000256" key="4">
    <source>
        <dbReference type="ARBA" id="ARBA00022801"/>
    </source>
</evidence>
<gene>
    <name evidence="8" type="ORF">LAESUDRAFT_801516</name>
</gene>
<protein>
    <recommendedName>
        <fullName evidence="6">Deoxyuridine 5'-triphosphate nucleotidohydrolase</fullName>
        <shortName evidence="6">dUTPase</shortName>
        <ecNumber evidence="6">3.6.1.23</ecNumber>
    </recommendedName>
    <alternativeName>
        <fullName evidence="6">dUTP pyrophosphatase</fullName>
    </alternativeName>
</protein>
<dbReference type="RefSeq" id="XP_040758306.1">
    <property type="nucleotide sequence ID" value="XM_040913999.1"/>
</dbReference>
<evidence type="ECO:0000256" key="1">
    <source>
        <dbReference type="ARBA" id="ARBA00005142"/>
    </source>
</evidence>
<dbReference type="PANTHER" id="PTHR11241:SF0">
    <property type="entry name" value="DEOXYURIDINE 5'-TRIPHOSPHATE NUCLEOTIDOHYDROLASE"/>
    <property type="match status" value="1"/>
</dbReference>
<evidence type="ECO:0000256" key="5">
    <source>
        <dbReference type="ARBA" id="ARBA00023080"/>
    </source>
</evidence>
<dbReference type="Gene3D" id="2.70.40.10">
    <property type="match status" value="1"/>
</dbReference>
<organism evidence="8 9">
    <name type="scientific">Laetiporus sulphureus 93-53</name>
    <dbReference type="NCBI Taxonomy" id="1314785"/>
    <lineage>
        <taxon>Eukaryota</taxon>
        <taxon>Fungi</taxon>
        <taxon>Dikarya</taxon>
        <taxon>Basidiomycota</taxon>
        <taxon>Agaricomycotina</taxon>
        <taxon>Agaricomycetes</taxon>
        <taxon>Polyporales</taxon>
        <taxon>Laetiporus</taxon>
    </lineage>
</organism>
<accession>A0A165B9P2</accession>
<dbReference type="CDD" id="cd07557">
    <property type="entry name" value="trimeric_dUTPase"/>
    <property type="match status" value="1"/>
</dbReference>
<dbReference type="GeneID" id="63831027"/>
<evidence type="ECO:0000256" key="2">
    <source>
        <dbReference type="ARBA" id="ARBA00006581"/>
    </source>
</evidence>
<dbReference type="GO" id="GO:0046081">
    <property type="term" value="P:dUTP catabolic process"/>
    <property type="evidence" value="ECO:0007669"/>
    <property type="project" value="UniProtKB-UniRule"/>
</dbReference>
<keyword evidence="6" id="KW-0479">Metal-binding</keyword>
<dbReference type="SUPFAM" id="SSF51283">
    <property type="entry name" value="dUTPase-like"/>
    <property type="match status" value="1"/>
</dbReference>
<dbReference type="OrthoDB" id="419889at2759"/>
<evidence type="ECO:0000256" key="3">
    <source>
        <dbReference type="ARBA" id="ARBA00011233"/>
    </source>
</evidence>
<dbReference type="UniPathway" id="UPA00610">
    <property type="reaction ID" value="UER00666"/>
</dbReference>
<keyword evidence="4 6" id="KW-0378">Hydrolase</keyword>
<reference evidence="8 9" key="1">
    <citation type="journal article" date="2016" name="Mol. Biol. Evol.">
        <title>Comparative Genomics of Early-Diverging Mushroom-Forming Fungi Provides Insights into the Origins of Lignocellulose Decay Capabilities.</title>
        <authorList>
            <person name="Nagy L.G."/>
            <person name="Riley R."/>
            <person name="Tritt A."/>
            <person name="Adam C."/>
            <person name="Daum C."/>
            <person name="Floudas D."/>
            <person name="Sun H."/>
            <person name="Yadav J.S."/>
            <person name="Pangilinan J."/>
            <person name="Larsson K.H."/>
            <person name="Matsuura K."/>
            <person name="Barry K."/>
            <person name="Labutti K."/>
            <person name="Kuo R."/>
            <person name="Ohm R.A."/>
            <person name="Bhattacharya S.S."/>
            <person name="Shirouzu T."/>
            <person name="Yoshinaga Y."/>
            <person name="Martin F.M."/>
            <person name="Grigoriev I.V."/>
            <person name="Hibbett D.S."/>
        </authorList>
    </citation>
    <scope>NUCLEOTIDE SEQUENCE [LARGE SCALE GENOMIC DNA]</scope>
    <source>
        <strain evidence="8 9">93-53</strain>
    </source>
</reference>
<dbReference type="GO" id="GO:0000287">
    <property type="term" value="F:magnesium ion binding"/>
    <property type="evidence" value="ECO:0007669"/>
    <property type="project" value="UniProtKB-UniRule"/>
</dbReference>
<dbReference type="EC" id="3.6.1.23" evidence="6"/>
<comment type="pathway">
    <text evidence="1 6">Pyrimidine metabolism; dUMP biosynthesis; dUMP from dCTP (dUTP route): step 2/2.</text>
</comment>
<comment type="function">
    <text evidence="6">Involved in nucleotide metabolism via production of dUMP, the immediate precursor of thymidine nucleotides, and decreases the intracellular concentration of dUTP so that uracil cannot be incorporated into DNA.</text>
</comment>
<dbReference type="Pfam" id="PF00692">
    <property type="entry name" value="dUTPase"/>
    <property type="match status" value="1"/>
</dbReference>
<dbReference type="InParanoid" id="A0A165B9P2"/>
<sequence length="131" mass="14482">MSDHPDEFFLYYKMTDLAKSSKKSSNEAAGWDIYAAEMHEIPLHSRAVVGTGVVIDPPKHTYTRIAPCSRLAARGIDVGAGVVDPNYTGELKVVLINTTDFIFSVKPGDRIAQIIFEYYAEGLPSQSYQPL</sequence>
<dbReference type="InterPro" id="IPR036157">
    <property type="entry name" value="dUTPase-like_sf"/>
</dbReference>
<dbReference type="GO" id="GO:0006226">
    <property type="term" value="P:dUMP biosynthetic process"/>
    <property type="evidence" value="ECO:0007669"/>
    <property type="project" value="UniProtKB-UniRule"/>
</dbReference>
<dbReference type="EMBL" id="KV427682">
    <property type="protein sequence ID" value="KZT00566.1"/>
    <property type="molecule type" value="Genomic_DNA"/>
</dbReference>
<keyword evidence="6" id="KW-0460">Magnesium</keyword>
<dbReference type="GO" id="GO:0004170">
    <property type="term" value="F:dUTP diphosphatase activity"/>
    <property type="evidence" value="ECO:0007669"/>
    <property type="project" value="UniProtKB-UniRule"/>
</dbReference>
<dbReference type="STRING" id="1314785.A0A165B9P2"/>
<keyword evidence="9" id="KW-1185">Reference proteome</keyword>
<dbReference type="InterPro" id="IPR029054">
    <property type="entry name" value="dUTPase-like"/>
</dbReference>
<dbReference type="AlphaFoldDB" id="A0A165B9P2"/>
<evidence type="ECO:0000313" key="9">
    <source>
        <dbReference type="Proteomes" id="UP000076871"/>
    </source>
</evidence>
<evidence type="ECO:0000256" key="6">
    <source>
        <dbReference type="RuleBase" id="RU367024"/>
    </source>
</evidence>
<dbReference type="InterPro" id="IPR008181">
    <property type="entry name" value="dUTPase"/>
</dbReference>
<evidence type="ECO:0000313" key="8">
    <source>
        <dbReference type="EMBL" id="KZT00566.1"/>
    </source>
</evidence>
<dbReference type="PANTHER" id="PTHR11241">
    <property type="entry name" value="DEOXYURIDINE 5'-TRIPHOSPHATE NUCLEOTIDOHYDROLASE"/>
    <property type="match status" value="1"/>
</dbReference>
<comment type="similarity">
    <text evidence="2 6">Belongs to the dUTPase family.</text>
</comment>
<comment type="catalytic activity">
    <reaction evidence="6">
        <text>dUTP + H2O = dUMP + diphosphate + H(+)</text>
        <dbReference type="Rhea" id="RHEA:10248"/>
        <dbReference type="ChEBI" id="CHEBI:15377"/>
        <dbReference type="ChEBI" id="CHEBI:15378"/>
        <dbReference type="ChEBI" id="CHEBI:33019"/>
        <dbReference type="ChEBI" id="CHEBI:61555"/>
        <dbReference type="ChEBI" id="CHEBI:246422"/>
        <dbReference type="EC" id="3.6.1.23"/>
    </reaction>
</comment>
<feature type="domain" description="dUTPase-like" evidence="7">
    <location>
        <begin position="20"/>
        <end position="121"/>
    </location>
</feature>
<evidence type="ECO:0000259" key="7">
    <source>
        <dbReference type="Pfam" id="PF00692"/>
    </source>
</evidence>
<comment type="cofactor">
    <cofactor evidence="6">
        <name>Mg(2+)</name>
        <dbReference type="ChEBI" id="CHEBI:18420"/>
    </cofactor>
</comment>
<dbReference type="InterPro" id="IPR033704">
    <property type="entry name" value="dUTPase_trimeric"/>
</dbReference>
<dbReference type="Proteomes" id="UP000076871">
    <property type="component" value="Unassembled WGS sequence"/>
</dbReference>
<keyword evidence="5 6" id="KW-0546">Nucleotide metabolism</keyword>
<comment type="subunit">
    <text evidence="3 6">Homotrimer.</text>
</comment>
<name>A0A165B9P2_9APHY</name>